<dbReference type="PANTHER" id="PTHR35093:SF8">
    <property type="entry name" value="OUTER MEMBRANE PROTEIN NMB0088-RELATED"/>
    <property type="match status" value="1"/>
</dbReference>
<name>A0ABN6LB59_9BACT</name>
<dbReference type="Proteomes" id="UP001354989">
    <property type="component" value="Chromosome"/>
</dbReference>
<gene>
    <name evidence="9" type="ORF">PEPS_24670</name>
</gene>
<evidence type="ECO:0000256" key="5">
    <source>
        <dbReference type="ARBA" id="ARBA00022729"/>
    </source>
</evidence>
<keyword evidence="10" id="KW-1185">Reference proteome</keyword>
<dbReference type="PANTHER" id="PTHR35093">
    <property type="entry name" value="OUTER MEMBRANE PROTEIN NMB0088-RELATED"/>
    <property type="match status" value="1"/>
</dbReference>
<evidence type="ECO:0000256" key="8">
    <source>
        <dbReference type="SAM" id="SignalP"/>
    </source>
</evidence>
<evidence type="ECO:0000313" key="9">
    <source>
        <dbReference type="EMBL" id="BDD00187.1"/>
    </source>
</evidence>
<dbReference type="InterPro" id="IPR005017">
    <property type="entry name" value="OMPP1/FadL/TodX"/>
</dbReference>
<proteinExistence type="inferred from homology"/>
<feature type="chain" id="PRO_5046726254" evidence="8">
    <location>
        <begin position="22"/>
        <end position="526"/>
    </location>
</feature>
<dbReference type="EMBL" id="AP025292">
    <property type="protein sequence ID" value="BDD00187.1"/>
    <property type="molecule type" value="Genomic_DNA"/>
</dbReference>
<keyword evidence="3" id="KW-1134">Transmembrane beta strand</keyword>
<evidence type="ECO:0000256" key="2">
    <source>
        <dbReference type="ARBA" id="ARBA00008163"/>
    </source>
</evidence>
<keyword evidence="5 8" id="KW-0732">Signal</keyword>
<keyword evidence="7" id="KW-0998">Cell outer membrane</keyword>
<keyword evidence="9" id="KW-0675">Receptor</keyword>
<reference evidence="9 10" key="1">
    <citation type="submission" date="2021-12" db="EMBL/GenBank/DDBJ databases">
        <title>Genome sequencing of bacteria with rrn-lacking chromosome and rrn-plasmid.</title>
        <authorList>
            <person name="Anda M."/>
            <person name="Iwasaki W."/>
        </authorList>
    </citation>
    <scope>NUCLEOTIDE SEQUENCE [LARGE SCALE GENOMIC DNA]</scope>
    <source>
        <strain evidence="9 10">NBRC 101262</strain>
    </source>
</reference>
<keyword evidence="6" id="KW-0472">Membrane</keyword>
<evidence type="ECO:0000256" key="7">
    <source>
        <dbReference type="ARBA" id="ARBA00023237"/>
    </source>
</evidence>
<comment type="subcellular location">
    <subcellularLocation>
        <location evidence="1">Cell outer membrane</location>
        <topology evidence="1">Multi-pass membrane protein</topology>
    </subcellularLocation>
</comment>
<feature type="signal peptide" evidence="8">
    <location>
        <begin position="1"/>
        <end position="21"/>
    </location>
</feature>
<dbReference type="SUPFAM" id="SSF56935">
    <property type="entry name" value="Porins"/>
    <property type="match status" value="1"/>
</dbReference>
<evidence type="ECO:0000256" key="6">
    <source>
        <dbReference type="ARBA" id="ARBA00023136"/>
    </source>
</evidence>
<organism evidence="9 10">
    <name type="scientific">Persicobacter psychrovividus</name>
    <dbReference type="NCBI Taxonomy" id="387638"/>
    <lineage>
        <taxon>Bacteria</taxon>
        <taxon>Pseudomonadati</taxon>
        <taxon>Bacteroidota</taxon>
        <taxon>Cytophagia</taxon>
        <taxon>Cytophagales</taxon>
        <taxon>Persicobacteraceae</taxon>
        <taxon>Persicobacter</taxon>
    </lineage>
</organism>
<evidence type="ECO:0000313" key="10">
    <source>
        <dbReference type="Proteomes" id="UP001354989"/>
    </source>
</evidence>
<dbReference type="RefSeq" id="WP_338397192.1">
    <property type="nucleotide sequence ID" value="NZ_AP025292.1"/>
</dbReference>
<accession>A0ABN6LB59</accession>
<dbReference type="Gene3D" id="2.40.160.60">
    <property type="entry name" value="Outer membrane protein transport protein (OMPP1/FadL/TodX)"/>
    <property type="match status" value="1"/>
</dbReference>
<keyword evidence="4" id="KW-0812">Transmembrane</keyword>
<comment type="similarity">
    <text evidence="2">Belongs to the OmpP1/FadL family.</text>
</comment>
<protein>
    <submittedName>
        <fullName evidence="9">Hemin receptor</fullName>
    </submittedName>
</protein>
<evidence type="ECO:0000256" key="4">
    <source>
        <dbReference type="ARBA" id="ARBA00022692"/>
    </source>
</evidence>
<sequence length="526" mass="58331">MCRSIKFLLCLVFFAPVSLYAQGLSYTDRAVQMTQTDVVGTARIQAIGGAATSLGGDMSAAYYNPAGLGFFRRSEFNIGMGMNVKHSSADYNTYSFSSGNFNTENTTADNSKFQFTNMGLVISQKKDDLVPGKWRGGSFAVTFNRMRDYSGTTIYRGSNAANDINDFFVQGANDAGITDINDLIGDPSLIGMAADVYLLDSYIDQNGDQFIDRLLFNDVPSEQFPVRQQEAITRRGNQNTWNFAYGGNFDDILFIGVGVGIVSTNYYYQRVYTEQYDESALTDIRLGDEYHMRSTGINANFGLIFKPIPQINIGASVTTPTYNAASDMNRLNLTANFNNYEYDDGNSTVTLNNQVADPLQFNSDFRVTTPWRSSLGASVFLGKFGFLSADAEYVDYSSISFSSNQFDMTGDNANVDNQLGAVWNFRAGAEFRIGQIRLRGGYNFQQDPYTQLQNNIADYAVHTVSGGIGYRDQAFSVDFVLLNSQRQGVITPYDLYESDGSIAIDSPYALDKMAQWRGQINVGFFF</sequence>
<evidence type="ECO:0000256" key="1">
    <source>
        <dbReference type="ARBA" id="ARBA00004571"/>
    </source>
</evidence>
<evidence type="ECO:0000256" key="3">
    <source>
        <dbReference type="ARBA" id="ARBA00022452"/>
    </source>
</evidence>